<protein>
    <submittedName>
        <fullName evidence="4">Acetyltransferase</fullName>
    </submittedName>
</protein>
<evidence type="ECO:0000313" key="4">
    <source>
        <dbReference type="EMBL" id="GAA0156826.1"/>
    </source>
</evidence>
<evidence type="ECO:0000256" key="3">
    <source>
        <dbReference type="ARBA" id="ARBA00023315"/>
    </source>
</evidence>
<dbReference type="Pfam" id="PF02458">
    <property type="entry name" value="Transferase"/>
    <property type="match status" value="1"/>
</dbReference>
<gene>
    <name evidence="4" type="ORF">LIER_14223</name>
</gene>
<dbReference type="AlphaFoldDB" id="A0AAV3Q0N7"/>
<accession>A0AAV3Q0N7</accession>
<dbReference type="GO" id="GO:0016746">
    <property type="term" value="F:acyltransferase activity"/>
    <property type="evidence" value="ECO:0007669"/>
    <property type="project" value="UniProtKB-KW"/>
</dbReference>
<keyword evidence="3" id="KW-0012">Acyltransferase</keyword>
<proteinExistence type="inferred from homology"/>
<dbReference type="InterPro" id="IPR050898">
    <property type="entry name" value="Plant_acyltransferase"/>
</dbReference>
<reference evidence="4 5" key="1">
    <citation type="submission" date="2024-01" db="EMBL/GenBank/DDBJ databases">
        <title>The complete chloroplast genome sequence of Lithospermum erythrorhizon: insights into the phylogenetic relationship among Boraginaceae species and the maternal lineages of purple gromwells.</title>
        <authorList>
            <person name="Okada T."/>
            <person name="Watanabe K."/>
        </authorList>
    </citation>
    <scope>NUCLEOTIDE SEQUENCE [LARGE SCALE GENOMIC DNA]</scope>
</reference>
<dbReference type="PANTHER" id="PTHR31147:SF1">
    <property type="entry name" value="ACYL TRANSFERASE 4"/>
    <property type="match status" value="1"/>
</dbReference>
<comment type="similarity">
    <text evidence="1">Belongs to the plant acyltransferase family.</text>
</comment>
<evidence type="ECO:0000256" key="2">
    <source>
        <dbReference type="ARBA" id="ARBA00022679"/>
    </source>
</evidence>
<dbReference type="Proteomes" id="UP001454036">
    <property type="component" value="Unassembled WGS sequence"/>
</dbReference>
<dbReference type="EMBL" id="BAABME010002957">
    <property type="protein sequence ID" value="GAA0156826.1"/>
    <property type="molecule type" value="Genomic_DNA"/>
</dbReference>
<sequence>MSSSVHVKEAILITPSDQTPSTILPLSSLDSQLFLRFTIEYLLVYKPVPGLKKPGLIERIKSALGQALVLYYPLAGRVRSRSDGSGLEVFCGSQGALFIEAEVLDRTLFEEFEKAPRFGTSWRKFLSVYVADVLKGAPPVVVQLTWLSDDGATLCVGINHCLIDGIGSGMFLNSFAELARGECGLTGLKPMPVWDRHLMSPNPMVRARANLLSHPEFNRVPDLCGFTSRFIQEDLEPTQIIFTRRKLNELRKLAVSTSWLTESLCTMFEVLSAHVWRSWARALNLPSNQILKMLFSINIRNRVKPSVPSFYYGNAFVLGCAQTSVRDLTEKGLGYATELVKRAKERVDDEHVREVIESVSSNQVCPDSVGVLIVSQWSWLGLDKVDFGMGNPTCVAPVCTDKYCIFSPVPNQLDAIKVNVAIPSCAVDQYLNHVRNPYT</sequence>
<name>A0AAV3Q0N7_LITER</name>
<keyword evidence="5" id="KW-1185">Reference proteome</keyword>
<evidence type="ECO:0000313" key="5">
    <source>
        <dbReference type="Proteomes" id="UP001454036"/>
    </source>
</evidence>
<organism evidence="4 5">
    <name type="scientific">Lithospermum erythrorhizon</name>
    <name type="common">Purple gromwell</name>
    <name type="synonym">Lithospermum officinale var. erythrorhizon</name>
    <dbReference type="NCBI Taxonomy" id="34254"/>
    <lineage>
        <taxon>Eukaryota</taxon>
        <taxon>Viridiplantae</taxon>
        <taxon>Streptophyta</taxon>
        <taxon>Embryophyta</taxon>
        <taxon>Tracheophyta</taxon>
        <taxon>Spermatophyta</taxon>
        <taxon>Magnoliopsida</taxon>
        <taxon>eudicotyledons</taxon>
        <taxon>Gunneridae</taxon>
        <taxon>Pentapetalae</taxon>
        <taxon>asterids</taxon>
        <taxon>lamiids</taxon>
        <taxon>Boraginales</taxon>
        <taxon>Boraginaceae</taxon>
        <taxon>Boraginoideae</taxon>
        <taxon>Lithospermeae</taxon>
        <taxon>Lithospermum</taxon>
    </lineage>
</organism>
<dbReference type="Gene3D" id="3.30.559.10">
    <property type="entry name" value="Chloramphenicol acetyltransferase-like domain"/>
    <property type="match status" value="2"/>
</dbReference>
<evidence type="ECO:0000256" key="1">
    <source>
        <dbReference type="ARBA" id="ARBA00009861"/>
    </source>
</evidence>
<comment type="caution">
    <text evidence="4">The sequence shown here is derived from an EMBL/GenBank/DDBJ whole genome shotgun (WGS) entry which is preliminary data.</text>
</comment>
<dbReference type="PANTHER" id="PTHR31147">
    <property type="entry name" value="ACYL TRANSFERASE 4"/>
    <property type="match status" value="1"/>
</dbReference>
<keyword evidence="2" id="KW-0808">Transferase</keyword>
<dbReference type="InterPro" id="IPR023213">
    <property type="entry name" value="CAT-like_dom_sf"/>
</dbReference>